<dbReference type="Pfam" id="PF07654">
    <property type="entry name" value="C1-set"/>
    <property type="match status" value="1"/>
</dbReference>
<dbReference type="GeneTree" id="ENSGT01120000271828"/>
<keyword evidence="3" id="KW-0732">Signal</keyword>
<dbReference type="eggNOG" id="ENOG502RQEK">
    <property type="taxonomic scope" value="Eukaryota"/>
</dbReference>
<name>A0A087XK82_POEFO</name>
<dbReference type="InterPro" id="IPR050208">
    <property type="entry name" value="MHC_class-I_related"/>
</dbReference>
<keyword evidence="2" id="KW-0812">Transmembrane</keyword>
<dbReference type="Proteomes" id="UP000028760">
    <property type="component" value="Unassembled WGS sequence"/>
</dbReference>
<accession>A0A087XK82</accession>
<dbReference type="GeneID" id="103146412"/>
<dbReference type="SUPFAM" id="SSF48726">
    <property type="entry name" value="Immunoglobulin"/>
    <property type="match status" value="1"/>
</dbReference>
<dbReference type="OrthoDB" id="8936120at2759"/>
<dbReference type="SMART" id="SM00407">
    <property type="entry name" value="IGc1"/>
    <property type="match status" value="1"/>
</dbReference>
<dbReference type="AlphaFoldDB" id="A0A087XK82"/>
<evidence type="ECO:0000259" key="4">
    <source>
        <dbReference type="PROSITE" id="PS50835"/>
    </source>
</evidence>
<reference evidence="6" key="1">
    <citation type="submission" date="2013-10" db="EMBL/GenBank/DDBJ databases">
        <authorList>
            <person name="Schartl M."/>
            <person name="Warren W."/>
        </authorList>
    </citation>
    <scope>NUCLEOTIDE SEQUENCE [LARGE SCALE GENOMIC DNA]</scope>
    <source>
        <strain evidence="6">female</strain>
    </source>
</reference>
<evidence type="ECO:0000313" key="6">
    <source>
        <dbReference type="Proteomes" id="UP000028760"/>
    </source>
</evidence>
<dbReference type="RefSeq" id="XP_016533027.1">
    <property type="nucleotide sequence ID" value="XM_016677541.1"/>
</dbReference>
<dbReference type="InterPro" id="IPR037055">
    <property type="entry name" value="MHC_I-like_Ag-recog_sf"/>
</dbReference>
<dbReference type="InterPro" id="IPR013783">
    <property type="entry name" value="Ig-like_fold"/>
</dbReference>
<evidence type="ECO:0000256" key="2">
    <source>
        <dbReference type="SAM" id="Phobius"/>
    </source>
</evidence>
<reference evidence="5" key="2">
    <citation type="submission" date="2025-08" db="UniProtKB">
        <authorList>
            <consortium name="Ensembl"/>
        </authorList>
    </citation>
    <scope>IDENTIFICATION</scope>
</reference>
<dbReference type="KEGG" id="pfor:103146412"/>
<dbReference type="InterPro" id="IPR007110">
    <property type="entry name" value="Ig-like_dom"/>
</dbReference>
<dbReference type="PANTHER" id="PTHR16675:SF237">
    <property type="entry name" value="MHC CLASS I ANTIGEN TRANSCRIPT VARIANT 1-RELATED"/>
    <property type="match status" value="1"/>
</dbReference>
<sequence>MRLYTNKIVILLLLCQASSSVKNSLTFSGTILTGIKDLPNMFTTVIDDIQVDYYDGNGVRKQSSILWKNISDFYPNMAFSEEALSSLDNLLTSYLNKTANLNPTEAVHVLQCMTGCKLDKTSAEVVIFQQCGYNGEDFMKADFNNLTWVAQSPLAENLTQGLNIYRRPFLSLTCPKMLNEFVNRSALQREDLTSVALLQKNSSSLVRCFATGFYPNSAEMFWRRDGVEIQNDEKPSEILPNHDDTYQMSVDLNVSAIASEDWKRYDCVFKLGNKTIATRLKKEINITEDASDPVSPSSSSKFPLDLAIGLVVGLILLCFCITGLFLWKNSINASHFNDRPSYPNYPTTIRNCQHHCDLE</sequence>
<feature type="chain" id="PRO_5001833060" evidence="3">
    <location>
        <begin position="21"/>
        <end position="359"/>
    </location>
</feature>
<dbReference type="InterPro" id="IPR011161">
    <property type="entry name" value="MHC_I-like_Ag-recog"/>
</dbReference>
<dbReference type="Gene3D" id="2.60.40.10">
    <property type="entry name" value="Immunoglobulins"/>
    <property type="match status" value="1"/>
</dbReference>
<dbReference type="Ensembl" id="ENSPFOT00000006195.1">
    <property type="protein sequence ID" value="ENSPFOP00000006185.1"/>
    <property type="gene ID" value="ENSPFOG00000006305.1"/>
</dbReference>
<keyword evidence="6" id="KW-1185">Reference proteome</keyword>
<keyword evidence="2" id="KW-0472">Membrane</keyword>
<evidence type="ECO:0000313" key="5">
    <source>
        <dbReference type="Ensembl" id="ENSPFOP00000006185.1"/>
    </source>
</evidence>
<protein>
    <submittedName>
        <fullName evidence="5">Zinc-alpha-2-glycoprotein-like</fullName>
    </submittedName>
</protein>
<dbReference type="InterPro" id="IPR036179">
    <property type="entry name" value="Ig-like_dom_sf"/>
</dbReference>
<dbReference type="InterPro" id="IPR011162">
    <property type="entry name" value="MHC_I/II-like_Ag-recog"/>
</dbReference>
<reference evidence="5" key="3">
    <citation type="submission" date="2025-09" db="UniProtKB">
        <authorList>
            <consortium name="Ensembl"/>
        </authorList>
    </citation>
    <scope>IDENTIFICATION</scope>
</reference>
<feature type="signal peptide" evidence="3">
    <location>
        <begin position="1"/>
        <end position="20"/>
    </location>
</feature>
<feature type="domain" description="Ig-like" evidence="4">
    <location>
        <begin position="175"/>
        <end position="277"/>
    </location>
</feature>
<dbReference type="SUPFAM" id="SSF54452">
    <property type="entry name" value="MHC antigen-recognition domain"/>
    <property type="match status" value="1"/>
</dbReference>
<dbReference type="GO" id="GO:0006955">
    <property type="term" value="P:immune response"/>
    <property type="evidence" value="ECO:0007669"/>
    <property type="project" value="TreeGrafter"/>
</dbReference>
<evidence type="ECO:0000256" key="1">
    <source>
        <dbReference type="ARBA" id="ARBA00023180"/>
    </source>
</evidence>
<dbReference type="OMA" id="NHAERYH"/>
<dbReference type="Gene3D" id="3.30.500.10">
    <property type="entry name" value="MHC class I-like antigen recognition-like"/>
    <property type="match status" value="1"/>
</dbReference>
<proteinExistence type="predicted"/>
<organism evidence="5 6">
    <name type="scientific">Poecilia formosa</name>
    <name type="common">Amazon molly</name>
    <name type="synonym">Limia formosa</name>
    <dbReference type="NCBI Taxonomy" id="48698"/>
    <lineage>
        <taxon>Eukaryota</taxon>
        <taxon>Metazoa</taxon>
        <taxon>Chordata</taxon>
        <taxon>Craniata</taxon>
        <taxon>Vertebrata</taxon>
        <taxon>Euteleostomi</taxon>
        <taxon>Actinopterygii</taxon>
        <taxon>Neopterygii</taxon>
        <taxon>Teleostei</taxon>
        <taxon>Neoteleostei</taxon>
        <taxon>Acanthomorphata</taxon>
        <taxon>Ovalentaria</taxon>
        <taxon>Atherinomorphae</taxon>
        <taxon>Cyprinodontiformes</taxon>
        <taxon>Poeciliidae</taxon>
        <taxon>Poeciliinae</taxon>
        <taxon>Poecilia</taxon>
    </lineage>
</organism>
<evidence type="ECO:0000256" key="3">
    <source>
        <dbReference type="SAM" id="SignalP"/>
    </source>
</evidence>
<dbReference type="GO" id="GO:0005615">
    <property type="term" value="C:extracellular space"/>
    <property type="evidence" value="ECO:0007669"/>
    <property type="project" value="TreeGrafter"/>
</dbReference>
<dbReference type="EMBL" id="AYCK01010109">
    <property type="status" value="NOT_ANNOTATED_CDS"/>
    <property type="molecule type" value="Genomic_DNA"/>
</dbReference>
<dbReference type="STRING" id="48698.ENSPFOP00000006185"/>
<dbReference type="Pfam" id="PF00129">
    <property type="entry name" value="MHC_I"/>
    <property type="match status" value="1"/>
</dbReference>
<keyword evidence="1" id="KW-0325">Glycoprotein</keyword>
<dbReference type="GO" id="GO:0009897">
    <property type="term" value="C:external side of plasma membrane"/>
    <property type="evidence" value="ECO:0007669"/>
    <property type="project" value="TreeGrafter"/>
</dbReference>
<dbReference type="InterPro" id="IPR003597">
    <property type="entry name" value="Ig_C1-set"/>
</dbReference>
<keyword evidence="2" id="KW-1133">Transmembrane helix</keyword>
<dbReference type="PROSITE" id="PS50835">
    <property type="entry name" value="IG_LIKE"/>
    <property type="match status" value="1"/>
</dbReference>
<dbReference type="PANTHER" id="PTHR16675">
    <property type="entry name" value="MHC CLASS I-RELATED"/>
    <property type="match status" value="1"/>
</dbReference>
<feature type="transmembrane region" description="Helical" evidence="2">
    <location>
        <begin position="306"/>
        <end position="327"/>
    </location>
</feature>